<dbReference type="RefSeq" id="WP_318702758.1">
    <property type="nucleotide sequence ID" value="NZ_CALWMU010000007.1"/>
</dbReference>
<dbReference type="AlphaFoldDB" id="A0A9D1UD43"/>
<evidence type="ECO:0000313" key="2">
    <source>
        <dbReference type="EMBL" id="HIW82201.1"/>
    </source>
</evidence>
<dbReference type="InterPro" id="IPR015102">
    <property type="entry name" value="Tscrpt_reg_HTH_FeoC"/>
</dbReference>
<gene>
    <name evidence="2" type="ORF">H9742_11920</name>
</gene>
<comment type="caution">
    <text evidence="2">The sequence shown here is derived from an EMBL/GenBank/DDBJ whole genome shotgun (WGS) entry which is preliminary data.</text>
</comment>
<reference evidence="2" key="2">
    <citation type="submission" date="2021-04" db="EMBL/GenBank/DDBJ databases">
        <authorList>
            <person name="Gilroy R."/>
        </authorList>
    </citation>
    <scope>NUCLEOTIDE SEQUENCE</scope>
    <source>
        <strain evidence="2">CHK195-6426</strain>
    </source>
</reference>
<dbReference type="EMBL" id="DXGH01000065">
    <property type="protein sequence ID" value="HIW82201.1"/>
    <property type="molecule type" value="Genomic_DNA"/>
</dbReference>
<evidence type="ECO:0000313" key="3">
    <source>
        <dbReference type="Proteomes" id="UP000824265"/>
    </source>
</evidence>
<feature type="domain" description="Transcriptional regulator HTH-type FeoC" evidence="1">
    <location>
        <begin position="7"/>
        <end position="65"/>
    </location>
</feature>
<dbReference type="InterPro" id="IPR036390">
    <property type="entry name" value="WH_DNA-bd_sf"/>
</dbReference>
<sequence length="81" mass="9047">MSLLDVLDSKEIRSTAQIADILNTSVEMVEAQLERYEQLGLVKKTVMNASEQCGGNCKKCKGCNQAKHSVEVVFWERILMG</sequence>
<dbReference type="InterPro" id="IPR036388">
    <property type="entry name" value="WH-like_DNA-bd_sf"/>
</dbReference>
<evidence type="ECO:0000259" key="1">
    <source>
        <dbReference type="Pfam" id="PF09012"/>
    </source>
</evidence>
<name>A0A9D1UD43_9FIRM</name>
<reference evidence="2" key="1">
    <citation type="journal article" date="2021" name="PeerJ">
        <title>Extensive microbial diversity within the chicken gut microbiome revealed by metagenomics and culture.</title>
        <authorList>
            <person name="Gilroy R."/>
            <person name="Ravi A."/>
            <person name="Getino M."/>
            <person name="Pursley I."/>
            <person name="Horton D.L."/>
            <person name="Alikhan N.F."/>
            <person name="Baker D."/>
            <person name="Gharbi K."/>
            <person name="Hall N."/>
            <person name="Watson M."/>
            <person name="Adriaenssens E.M."/>
            <person name="Foster-Nyarko E."/>
            <person name="Jarju S."/>
            <person name="Secka A."/>
            <person name="Antonio M."/>
            <person name="Oren A."/>
            <person name="Chaudhuri R.R."/>
            <person name="La Ragione R."/>
            <person name="Hildebrand F."/>
            <person name="Pallen M.J."/>
        </authorList>
    </citation>
    <scope>NUCLEOTIDE SEQUENCE</scope>
    <source>
        <strain evidence="2">CHK195-6426</strain>
    </source>
</reference>
<protein>
    <recommendedName>
        <fullName evidence="1">Transcriptional regulator HTH-type FeoC domain-containing protein</fullName>
    </recommendedName>
</protein>
<organism evidence="2 3">
    <name type="scientific">Candidatus Acetatifactor stercoripullorum</name>
    <dbReference type="NCBI Taxonomy" id="2838414"/>
    <lineage>
        <taxon>Bacteria</taxon>
        <taxon>Bacillati</taxon>
        <taxon>Bacillota</taxon>
        <taxon>Clostridia</taxon>
        <taxon>Lachnospirales</taxon>
        <taxon>Lachnospiraceae</taxon>
        <taxon>Acetatifactor</taxon>
    </lineage>
</organism>
<dbReference type="Gene3D" id="1.10.10.10">
    <property type="entry name" value="Winged helix-like DNA-binding domain superfamily/Winged helix DNA-binding domain"/>
    <property type="match status" value="1"/>
</dbReference>
<accession>A0A9D1UD43</accession>
<dbReference type="Proteomes" id="UP000824265">
    <property type="component" value="Unassembled WGS sequence"/>
</dbReference>
<proteinExistence type="predicted"/>
<dbReference type="Pfam" id="PF09012">
    <property type="entry name" value="FeoC"/>
    <property type="match status" value="1"/>
</dbReference>
<dbReference type="SUPFAM" id="SSF46785">
    <property type="entry name" value="Winged helix' DNA-binding domain"/>
    <property type="match status" value="1"/>
</dbReference>